<keyword evidence="3" id="KW-1185">Reference proteome</keyword>
<sequence>MDRGSHITLMVGVITASVALLGYWVNQYIQRREMKAQLYADALQAIHDYEEMPYVIRHRPGSDEEVRATLAQRLSEVFARLKYHQNRLTMDSSVVGEAYARLFARTRHQGGNHREEAWRTTPVSDDGAMPGAAYYPYDNHQEFEACLLAMRRELSPWGPALRPTTRRRLRRLYLGRPVRREPEWMRVRRQQLLSAEQD</sequence>
<dbReference type="RefSeq" id="WP_311672701.1">
    <property type="nucleotide sequence ID" value="NZ_JAVREQ010000006.1"/>
</dbReference>
<keyword evidence="1" id="KW-1133">Transmembrane helix</keyword>
<evidence type="ECO:0000313" key="2">
    <source>
        <dbReference type="EMBL" id="MDT0378864.1"/>
    </source>
</evidence>
<evidence type="ECO:0000313" key="3">
    <source>
        <dbReference type="Proteomes" id="UP001183414"/>
    </source>
</evidence>
<feature type="transmembrane region" description="Helical" evidence="1">
    <location>
        <begin position="6"/>
        <end position="25"/>
    </location>
</feature>
<comment type="caution">
    <text evidence="2">The sequence shown here is derived from an EMBL/GenBank/DDBJ whole genome shotgun (WGS) entry which is preliminary data.</text>
</comment>
<accession>A0ABU2NPG4</accession>
<keyword evidence="1" id="KW-0472">Membrane</keyword>
<protein>
    <recommendedName>
        <fullName evidence="4">Secreted protein</fullName>
    </recommendedName>
</protein>
<name>A0ABU2NPG4_9ACTN</name>
<proteinExistence type="predicted"/>
<keyword evidence="1" id="KW-0812">Transmembrane</keyword>
<reference evidence="3" key="1">
    <citation type="submission" date="2023-07" db="EMBL/GenBank/DDBJ databases">
        <title>30 novel species of actinomycetes from the DSMZ collection.</title>
        <authorList>
            <person name="Nouioui I."/>
        </authorList>
    </citation>
    <scope>NUCLEOTIDE SEQUENCE [LARGE SCALE GENOMIC DNA]</scope>
    <source>
        <strain evidence="3">DSM 42041</strain>
    </source>
</reference>
<dbReference type="EMBL" id="JAVREQ010000006">
    <property type="protein sequence ID" value="MDT0378864.1"/>
    <property type="molecule type" value="Genomic_DNA"/>
</dbReference>
<evidence type="ECO:0000256" key="1">
    <source>
        <dbReference type="SAM" id="Phobius"/>
    </source>
</evidence>
<dbReference type="Proteomes" id="UP001183414">
    <property type="component" value="Unassembled WGS sequence"/>
</dbReference>
<gene>
    <name evidence="2" type="ORF">RM572_08770</name>
</gene>
<evidence type="ECO:0008006" key="4">
    <source>
        <dbReference type="Google" id="ProtNLM"/>
    </source>
</evidence>
<organism evidence="2 3">
    <name type="scientific">Streptomyces hazeniae</name>
    <dbReference type="NCBI Taxonomy" id="3075538"/>
    <lineage>
        <taxon>Bacteria</taxon>
        <taxon>Bacillati</taxon>
        <taxon>Actinomycetota</taxon>
        <taxon>Actinomycetes</taxon>
        <taxon>Kitasatosporales</taxon>
        <taxon>Streptomycetaceae</taxon>
        <taxon>Streptomyces</taxon>
    </lineage>
</organism>